<comment type="function">
    <text evidence="8">F(1)F(0) ATP synthase produces ATP from ADP in the presence of a proton or sodium gradient. F-type ATPases consist of two structural domains, F(1) containing the extramembraneous catalytic core and F(0) containing the membrane proton channel, linked together by a central stalk and a peripheral stalk. During catalysis, ATP synthesis in the catalytic domain of F(1) is coupled via a rotary mechanism of the central stalk subunits to proton translocation.</text>
</comment>
<dbReference type="InterPro" id="IPR000711">
    <property type="entry name" value="ATPase_OSCP/dsu"/>
</dbReference>
<name>A0A364LKY7_9GAMM</name>
<comment type="caution">
    <text evidence="9">The sequence shown here is derived from an EMBL/GenBank/DDBJ whole genome shotgun (WGS) entry which is preliminary data.</text>
</comment>
<evidence type="ECO:0000256" key="8">
    <source>
        <dbReference type="HAMAP-Rule" id="MF_01416"/>
    </source>
</evidence>
<keyword evidence="2 8" id="KW-0813">Transport</keyword>
<evidence type="ECO:0000313" key="9">
    <source>
        <dbReference type="EMBL" id="RAP37411.1"/>
    </source>
</evidence>
<comment type="similarity">
    <text evidence="8">Belongs to the ATPase delta chain family.</text>
</comment>
<gene>
    <name evidence="8" type="primary">atpH</name>
    <name evidence="9" type="ORF">B1207_04350</name>
</gene>
<comment type="function">
    <text evidence="8">This protein is part of the stalk that links CF(0) to CF(1). It either transmits conformational changes from CF(0) to CF(1) or is implicated in proton conduction.</text>
</comment>
<keyword evidence="6 8" id="KW-0139">CF(1)</keyword>
<evidence type="ECO:0000313" key="10">
    <source>
        <dbReference type="Proteomes" id="UP000249458"/>
    </source>
</evidence>
<dbReference type="PRINTS" id="PR00125">
    <property type="entry name" value="ATPASEDELTA"/>
</dbReference>
<dbReference type="InterPro" id="IPR026015">
    <property type="entry name" value="ATP_synth_OSCP/delta_N_sf"/>
</dbReference>
<evidence type="ECO:0000256" key="5">
    <source>
        <dbReference type="ARBA" id="ARBA00023136"/>
    </source>
</evidence>
<organism evidence="9 10">
    <name type="scientific">Legionella quinlivanii</name>
    <dbReference type="NCBI Taxonomy" id="45073"/>
    <lineage>
        <taxon>Bacteria</taxon>
        <taxon>Pseudomonadati</taxon>
        <taxon>Pseudomonadota</taxon>
        <taxon>Gammaproteobacteria</taxon>
        <taxon>Legionellales</taxon>
        <taxon>Legionellaceae</taxon>
        <taxon>Legionella</taxon>
    </lineage>
</organism>
<dbReference type="Gene3D" id="1.10.520.20">
    <property type="entry name" value="N-terminal domain of the delta subunit of the F1F0-ATP synthase"/>
    <property type="match status" value="1"/>
</dbReference>
<evidence type="ECO:0000256" key="2">
    <source>
        <dbReference type="ARBA" id="ARBA00022448"/>
    </source>
</evidence>
<keyword evidence="7 8" id="KW-0066">ATP synthesis</keyword>
<dbReference type="AlphaFoldDB" id="A0A364LKY7"/>
<evidence type="ECO:0000256" key="1">
    <source>
        <dbReference type="ARBA" id="ARBA00004370"/>
    </source>
</evidence>
<dbReference type="PANTHER" id="PTHR11910">
    <property type="entry name" value="ATP SYNTHASE DELTA CHAIN"/>
    <property type="match status" value="1"/>
</dbReference>
<protein>
    <recommendedName>
        <fullName evidence="8">ATP synthase subunit delta</fullName>
    </recommendedName>
    <alternativeName>
        <fullName evidence="8">ATP synthase F(1) sector subunit delta</fullName>
    </alternativeName>
    <alternativeName>
        <fullName evidence="8">F-type ATPase subunit delta</fullName>
        <shortName evidence="8">F-ATPase subunit delta</shortName>
    </alternativeName>
</protein>
<keyword evidence="8" id="KW-1003">Cell membrane</keyword>
<dbReference type="SUPFAM" id="SSF47928">
    <property type="entry name" value="N-terminal domain of the delta subunit of the F1F0-ATP synthase"/>
    <property type="match status" value="1"/>
</dbReference>
<comment type="subcellular location">
    <subcellularLocation>
        <location evidence="8">Cell membrane</location>
        <topology evidence="8">Peripheral membrane protein</topology>
    </subcellularLocation>
    <subcellularLocation>
        <location evidence="1">Membrane</location>
    </subcellularLocation>
</comment>
<dbReference type="GO" id="GO:0046933">
    <property type="term" value="F:proton-transporting ATP synthase activity, rotational mechanism"/>
    <property type="evidence" value="ECO:0007669"/>
    <property type="project" value="UniProtKB-UniRule"/>
</dbReference>
<evidence type="ECO:0000256" key="4">
    <source>
        <dbReference type="ARBA" id="ARBA00023065"/>
    </source>
</evidence>
<dbReference type="RefSeq" id="WP_112218775.1">
    <property type="nucleotide sequence ID" value="NZ_MVJN01000003.1"/>
</dbReference>
<dbReference type="NCBIfam" id="TIGR01145">
    <property type="entry name" value="ATP_synt_delta"/>
    <property type="match status" value="1"/>
</dbReference>
<dbReference type="HAMAP" id="MF_01416">
    <property type="entry name" value="ATP_synth_delta_bact"/>
    <property type="match status" value="1"/>
</dbReference>
<dbReference type="NCBIfam" id="NF004402">
    <property type="entry name" value="PRK05758.2-2"/>
    <property type="match status" value="1"/>
</dbReference>
<dbReference type="PROSITE" id="PS00389">
    <property type="entry name" value="ATPASE_DELTA"/>
    <property type="match status" value="1"/>
</dbReference>
<evidence type="ECO:0000256" key="6">
    <source>
        <dbReference type="ARBA" id="ARBA00023196"/>
    </source>
</evidence>
<dbReference type="InterPro" id="IPR020781">
    <property type="entry name" value="ATPase_OSCP/d_CS"/>
</dbReference>
<sequence>MPDTVTLARPYAKAIFEHALNEKKLAVWSEYLNLLALLVMNEQSERFINNPATTSAQHSQFLSSLLPSNAGADADALNNLIALLSENRRLMLLPDIMVLFEAERAEHEKTLEVEVFSYSELSDTQQDKLIRALSERLQRKVKLNIVIDKSLIGGAIINAGDLVIDGSVSGRLTTLRTSLAA</sequence>
<keyword evidence="3 8" id="KW-0375">Hydrogen ion transport</keyword>
<dbReference type="GO" id="GO:0045259">
    <property type="term" value="C:proton-transporting ATP synthase complex"/>
    <property type="evidence" value="ECO:0007669"/>
    <property type="project" value="UniProtKB-KW"/>
</dbReference>
<dbReference type="EMBL" id="MVJN01000003">
    <property type="protein sequence ID" value="RAP37411.1"/>
    <property type="molecule type" value="Genomic_DNA"/>
</dbReference>
<keyword evidence="4 8" id="KW-0406">Ion transport</keyword>
<proteinExistence type="inferred from homology"/>
<evidence type="ECO:0000256" key="7">
    <source>
        <dbReference type="ARBA" id="ARBA00023310"/>
    </source>
</evidence>
<accession>A0A364LKY7</accession>
<evidence type="ECO:0000256" key="3">
    <source>
        <dbReference type="ARBA" id="ARBA00022781"/>
    </source>
</evidence>
<reference evidence="9 10" key="1">
    <citation type="submission" date="2017-02" db="EMBL/GenBank/DDBJ databases">
        <title>Legionella quilivanii strain from human: case report and whole genome sequencing analysis.</title>
        <authorList>
            <person name="Lalancette C."/>
            <person name="Leduc J.-M."/>
            <person name="Levesque S."/>
            <person name="Fournier E."/>
            <person name="Saoud J."/>
            <person name="Faucher S.P."/>
            <person name="Bernard K."/>
            <person name="Martineau C."/>
            <person name="Longtin J."/>
        </authorList>
    </citation>
    <scope>NUCLEOTIDE SEQUENCE [LARGE SCALE GENOMIC DNA]</scope>
    <source>
        <strain evidence="9 10">ID143958</strain>
    </source>
</reference>
<dbReference type="GO" id="GO:0005886">
    <property type="term" value="C:plasma membrane"/>
    <property type="evidence" value="ECO:0007669"/>
    <property type="project" value="UniProtKB-SubCell"/>
</dbReference>
<keyword evidence="5 8" id="KW-0472">Membrane</keyword>
<dbReference type="Pfam" id="PF00213">
    <property type="entry name" value="OSCP"/>
    <property type="match status" value="1"/>
</dbReference>
<dbReference type="Proteomes" id="UP000249458">
    <property type="component" value="Unassembled WGS sequence"/>
</dbReference>